<dbReference type="AlphaFoldDB" id="A0A4R4Z8R4"/>
<comment type="caution">
    <text evidence="2">The sequence shown here is derived from an EMBL/GenBank/DDBJ whole genome shotgun (WGS) entry which is preliminary data.</text>
</comment>
<keyword evidence="1" id="KW-0812">Transmembrane</keyword>
<reference evidence="2 3" key="1">
    <citation type="submission" date="2019-03" db="EMBL/GenBank/DDBJ databases">
        <title>Draft genome sequences of novel Actinobacteria.</title>
        <authorList>
            <person name="Sahin N."/>
            <person name="Ay H."/>
            <person name="Saygin H."/>
        </authorList>
    </citation>
    <scope>NUCLEOTIDE SEQUENCE [LARGE SCALE GENOMIC DNA]</scope>
    <source>
        <strain evidence="2 3">CH32</strain>
    </source>
</reference>
<dbReference type="EMBL" id="SMKQ01000008">
    <property type="protein sequence ID" value="TDD54603.1"/>
    <property type="molecule type" value="Genomic_DNA"/>
</dbReference>
<name>A0A4R4Z8R4_9ACTN</name>
<feature type="transmembrane region" description="Helical" evidence="1">
    <location>
        <begin position="6"/>
        <end position="29"/>
    </location>
</feature>
<evidence type="ECO:0000256" key="1">
    <source>
        <dbReference type="SAM" id="Phobius"/>
    </source>
</evidence>
<dbReference type="Proteomes" id="UP000295302">
    <property type="component" value="Unassembled WGS sequence"/>
</dbReference>
<gene>
    <name evidence="2" type="ORF">E1286_05285</name>
</gene>
<accession>A0A4R4Z8R4</accession>
<keyword evidence="1" id="KW-0472">Membrane</keyword>
<keyword evidence="1" id="KW-1133">Transmembrane helix</keyword>
<protein>
    <submittedName>
        <fullName evidence="2">Uncharacterized protein</fullName>
    </submittedName>
</protein>
<dbReference type="RefSeq" id="WP_132609238.1">
    <property type="nucleotide sequence ID" value="NZ_SMKQ01000008.1"/>
</dbReference>
<organism evidence="2 3">
    <name type="scientific">Nonomuraea terrae</name>
    <dbReference type="NCBI Taxonomy" id="2530383"/>
    <lineage>
        <taxon>Bacteria</taxon>
        <taxon>Bacillati</taxon>
        <taxon>Actinomycetota</taxon>
        <taxon>Actinomycetes</taxon>
        <taxon>Streptosporangiales</taxon>
        <taxon>Streptosporangiaceae</taxon>
        <taxon>Nonomuraea</taxon>
    </lineage>
</organism>
<proteinExistence type="predicted"/>
<keyword evidence="3" id="KW-1185">Reference proteome</keyword>
<evidence type="ECO:0000313" key="2">
    <source>
        <dbReference type="EMBL" id="TDD54603.1"/>
    </source>
</evidence>
<sequence>MSSGTFLALLGPFVLACCALAGLVCLALYRWEKGWLALALALGGWALITVVMGLLSYNLSA</sequence>
<evidence type="ECO:0000313" key="3">
    <source>
        <dbReference type="Proteomes" id="UP000295302"/>
    </source>
</evidence>
<feature type="transmembrane region" description="Helical" evidence="1">
    <location>
        <begin position="36"/>
        <end position="57"/>
    </location>
</feature>